<dbReference type="InterPro" id="IPR036097">
    <property type="entry name" value="HisK_dim/P_sf"/>
</dbReference>
<dbReference type="PROSITE" id="PS50885">
    <property type="entry name" value="HAMP"/>
    <property type="match status" value="1"/>
</dbReference>
<gene>
    <name evidence="14" type="ORF">SAMN05216551_103251</name>
</gene>
<sequence>MNVARAVAPRRWLFGLDSLFGHLAVLVVVVLLFPHFAWYVLMRIERNEWLDQYSFDETAYVLRNALHDPAAVSERPESLDPLDPRASGIRDGMPPPGQPRDAGREPRGAVGPGGAPEQGADHGPDGGRTLSVRRMPAGFEPPPSDPHLPPGMQAFVGRLKARLPAATELRVTGGGPRPRVWVRMAPSEPWLMARMRLPRPEPQPNRMIAWLGVSFTAAVLFALLAAWRLQRPLVEVARASARVGGGERVDPLEEAGPRELRIVSRAFNQMVDGLAENERDRNVMLAGVAHDLRAPLARMRLRAELVEDEGLRAGLVRDTESLAHIVDEFMVFANDAPDTSEPIEVDAFCTRFVESDRVVHPAQPPLTLRAAAGAGFMLPRATLERVLTNLVENARAYGAPPIVIETAAAPDAATDAPGASDAARATVAAAWRLSVLDSGRGIAQDALSSATRPFVRLDPARGGNAHCGLGLAIVDRLARRAGGACRIGNRPEGGLRVDLLMPAVAPVPATPASGERDMQARLG</sequence>
<evidence type="ECO:0000256" key="2">
    <source>
        <dbReference type="ARBA" id="ARBA00004651"/>
    </source>
</evidence>
<feature type="region of interest" description="Disordered" evidence="10">
    <location>
        <begin position="72"/>
        <end position="149"/>
    </location>
</feature>
<keyword evidence="11" id="KW-0812">Transmembrane</keyword>
<evidence type="ECO:0000259" key="12">
    <source>
        <dbReference type="PROSITE" id="PS50109"/>
    </source>
</evidence>
<feature type="transmembrane region" description="Helical" evidence="11">
    <location>
        <begin position="207"/>
        <end position="227"/>
    </location>
</feature>
<feature type="compositionally biased region" description="Pro residues" evidence="10">
    <location>
        <begin position="139"/>
        <end position="149"/>
    </location>
</feature>
<evidence type="ECO:0000256" key="9">
    <source>
        <dbReference type="ARBA" id="ARBA00022840"/>
    </source>
</evidence>
<dbReference type="InterPro" id="IPR003660">
    <property type="entry name" value="HAMP_dom"/>
</dbReference>
<dbReference type="SMART" id="SM00304">
    <property type="entry name" value="HAMP"/>
    <property type="match status" value="1"/>
</dbReference>
<dbReference type="SUPFAM" id="SSF47384">
    <property type="entry name" value="Homodimeric domain of signal transducing histidine kinase"/>
    <property type="match status" value="1"/>
</dbReference>
<evidence type="ECO:0000256" key="7">
    <source>
        <dbReference type="ARBA" id="ARBA00022741"/>
    </source>
</evidence>
<evidence type="ECO:0000256" key="10">
    <source>
        <dbReference type="SAM" id="MobiDB-lite"/>
    </source>
</evidence>
<dbReference type="CDD" id="cd06225">
    <property type="entry name" value="HAMP"/>
    <property type="match status" value="1"/>
</dbReference>
<accession>A0A1H2PMC3</accession>
<keyword evidence="5" id="KW-0597">Phosphoprotein</keyword>
<feature type="transmembrane region" description="Helical" evidence="11">
    <location>
        <begin position="20"/>
        <end position="41"/>
    </location>
</feature>
<comment type="subcellular location">
    <subcellularLocation>
        <location evidence="2">Cell membrane</location>
        <topology evidence="2">Multi-pass membrane protein</topology>
    </subcellularLocation>
</comment>
<keyword evidence="4" id="KW-1003">Cell membrane</keyword>
<dbReference type="RefSeq" id="WP_235837825.1">
    <property type="nucleotide sequence ID" value="NZ_FNLO01000003.1"/>
</dbReference>
<evidence type="ECO:0000256" key="11">
    <source>
        <dbReference type="SAM" id="Phobius"/>
    </source>
</evidence>
<evidence type="ECO:0000259" key="13">
    <source>
        <dbReference type="PROSITE" id="PS50885"/>
    </source>
</evidence>
<evidence type="ECO:0000256" key="4">
    <source>
        <dbReference type="ARBA" id="ARBA00022475"/>
    </source>
</evidence>
<reference evidence="15" key="1">
    <citation type="submission" date="2016-09" db="EMBL/GenBank/DDBJ databases">
        <authorList>
            <person name="Varghese N."/>
            <person name="Submissions S."/>
        </authorList>
    </citation>
    <scope>NUCLEOTIDE SEQUENCE [LARGE SCALE GENOMIC DNA]</scope>
    <source>
        <strain evidence="15">JS23</strain>
    </source>
</reference>
<keyword evidence="15" id="KW-1185">Reference proteome</keyword>
<organism evidence="14 15">
    <name type="scientific">Chitinasiproducens palmae</name>
    <dbReference type="NCBI Taxonomy" id="1770053"/>
    <lineage>
        <taxon>Bacteria</taxon>
        <taxon>Pseudomonadati</taxon>
        <taxon>Pseudomonadota</taxon>
        <taxon>Betaproteobacteria</taxon>
        <taxon>Burkholderiales</taxon>
        <taxon>Burkholderiaceae</taxon>
        <taxon>Chitinasiproducens</taxon>
    </lineage>
</organism>
<evidence type="ECO:0000313" key="14">
    <source>
        <dbReference type="EMBL" id="SDV47728.1"/>
    </source>
</evidence>
<dbReference type="GO" id="GO:0000155">
    <property type="term" value="F:phosphorelay sensor kinase activity"/>
    <property type="evidence" value="ECO:0007669"/>
    <property type="project" value="InterPro"/>
</dbReference>
<dbReference type="Proteomes" id="UP000243719">
    <property type="component" value="Unassembled WGS sequence"/>
</dbReference>
<keyword evidence="7" id="KW-0547">Nucleotide-binding</keyword>
<keyword evidence="6" id="KW-0808">Transferase</keyword>
<dbReference type="Gene3D" id="3.30.565.10">
    <property type="entry name" value="Histidine kinase-like ATPase, C-terminal domain"/>
    <property type="match status" value="1"/>
</dbReference>
<comment type="catalytic activity">
    <reaction evidence="1">
        <text>ATP + protein L-histidine = ADP + protein N-phospho-L-histidine.</text>
        <dbReference type="EC" id="2.7.13.3"/>
    </reaction>
</comment>
<dbReference type="EC" id="2.7.13.3" evidence="3"/>
<name>A0A1H2PMC3_9BURK</name>
<dbReference type="EMBL" id="FNLO01000003">
    <property type="protein sequence ID" value="SDV47728.1"/>
    <property type="molecule type" value="Genomic_DNA"/>
</dbReference>
<dbReference type="Pfam" id="PF02518">
    <property type="entry name" value="HATPase_c"/>
    <property type="match status" value="1"/>
</dbReference>
<dbReference type="Gene3D" id="1.10.287.130">
    <property type="match status" value="1"/>
</dbReference>
<dbReference type="Pfam" id="PF00672">
    <property type="entry name" value="HAMP"/>
    <property type="match status" value="1"/>
</dbReference>
<dbReference type="SMART" id="SM00387">
    <property type="entry name" value="HATPase_c"/>
    <property type="match status" value="1"/>
</dbReference>
<dbReference type="SMART" id="SM00388">
    <property type="entry name" value="HisKA"/>
    <property type="match status" value="1"/>
</dbReference>
<dbReference type="STRING" id="1770053.SAMN05216551_103251"/>
<keyword evidence="9" id="KW-0067">ATP-binding</keyword>
<evidence type="ECO:0000256" key="1">
    <source>
        <dbReference type="ARBA" id="ARBA00000085"/>
    </source>
</evidence>
<keyword evidence="8 14" id="KW-0418">Kinase</keyword>
<keyword evidence="11" id="KW-1133">Transmembrane helix</keyword>
<dbReference type="PANTHER" id="PTHR44936:SF10">
    <property type="entry name" value="SENSOR PROTEIN RSTB"/>
    <property type="match status" value="1"/>
</dbReference>
<dbReference type="InterPro" id="IPR003661">
    <property type="entry name" value="HisK_dim/P_dom"/>
</dbReference>
<dbReference type="InterPro" id="IPR036890">
    <property type="entry name" value="HATPase_C_sf"/>
</dbReference>
<dbReference type="AlphaFoldDB" id="A0A1H2PMC3"/>
<dbReference type="GO" id="GO:0005524">
    <property type="term" value="F:ATP binding"/>
    <property type="evidence" value="ECO:0007669"/>
    <property type="project" value="UniProtKB-KW"/>
</dbReference>
<keyword evidence="11" id="KW-0472">Membrane</keyword>
<proteinExistence type="predicted"/>
<dbReference type="InterPro" id="IPR050980">
    <property type="entry name" value="2C_sensor_his_kinase"/>
</dbReference>
<dbReference type="SUPFAM" id="SSF55874">
    <property type="entry name" value="ATPase domain of HSP90 chaperone/DNA topoisomerase II/histidine kinase"/>
    <property type="match status" value="1"/>
</dbReference>
<feature type="domain" description="Histidine kinase" evidence="12">
    <location>
        <begin position="287"/>
        <end position="505"/>
    </location>
</feature>
<evidence type="ECO:0000256" key="5">
    <source>
        <dbReference type="ARBA" id="ARBA00022553"/>
    </source>
</evidence>
<dbReference type="InterPro" id="IPR003594">
    <property type="entry name" value="HATPase_dom"/>
</dbReference>
<dbReference type="PROSITE" id="PS50109">
    <property type="entry name" value="HIS_KIN"/>
    <property type="match status" value="1"/>
</dbReference>
<evidence type="ECO:0000313" key="15">
    <source>
        <dbReference type="Proteomes" id="UP000243719"/>
    </source>
</evidence>
<evidence type="ECO:0000256" key="3">
    <source>
        <dbReference type="ARBA" id="ARBA00012438"/>
    </source>
</evidence>
<protein>
    <recommendedName>
        <fullName evidence="3">histidine kinase</fullName>
        <ecNumber evidence="3">2.7.13.3</ecNumber>
    </recommendedName>
</protein>
<dbReference type="CDD" id="cd00082">
    <property type="entry name" value="HisKA"/>
    <property type="match status" value="1"/>
</dbReference>
<feature type="domain" description="HAMP" evidence="13">
    <location>
        <begin position="227"/>
        <end position="279"/>
    </location>
</feature>
<evidence type="ECO:0000256" key="6">
    <source>
        <dbReference type="ARBA" id="ARBA00022679"/>
    </source>
</evidence>
<dbReference type="PANTHER" id="PTHR44936">
    <property type="entry name" value="SENSOR PROTEIN CREC"/>
    <property type="match status" value="1"/>
</dbReference>
<evidence type="ECO:0000256" key="8">
    <source>
        <dbReference type="ARBA" id="ARBA00022777"/>
    </source>
</evidence>
<dbReference type="InterPro" id="IPR005467">
    <property type="entry name" value="His_kinase_dom"/>
</dbReference>
<dbReference type="GO" id="GO:0005886">
    <property type="term" value="C:plasma membrane"/>
    <property type="evidence" value="ECO:0007669"/>
    <property type="project" value="UniProtKB-SubCell"/>
</dbReference>